<dbReference type="EC" id="2.1.1.156" evidence="5"/>
<dbReference type="PATRIC" id="fig|1279009.4.peg.4269"/>
<dbReference type="PANTHER" id="PTHR43464:SF19">
    <property type="entry name" value="UBIQUINONE BIOSYNTHESIS O-METHYLTRANSFERASE, MITOCHONDRIAL"/>
    <property type="match status" value="1"/>
</dbReference>
<evidence type="ECO:0000256" key="3">
    <source>
        <dbReference type="ARBA" id="ARBA00022691"/>
    </source>
</evidence>
<sequence>MPTTKEWFGEWFNSPYYHILYKHRDQDEARFFINNLVAYFGFSPAHSLQDLACGKGRHSIYLNQLGFNVTGLDLSEQNIRYARRYANERLHFDVHDMRQVYREGAFDFILNLFTSFGYFAADLDNQRAVCAAARGLTPDGKLLLDFLNPYHVLNTLVPEEVRQVEGIEFHITRHLSGDGFIVKDIRFSDGGEQHHFQERVKAITYQNFLQYFKVAGLKLVETFGNYALDPYVEDQSDRMIFVLQNQPDQSRC</sequence>
<evidence type="ECO:0000256" key="2">
    <source>
        <dbReference type="ARBA" id="ARBA00022679"/>
    </source>
</evidence>
<evidence type="ECO:0000313" key="6">
    <source>
        <dbReference type="Proteomes" id="UP000011910"/>
    </source>
</evidence>
<dbReference type="Pfam" id="PF13649">
    <property type="entry name" value="Methyltransf_25"/>
    <property type="match status" value="1"/>
</dbReference>
<dbReference type="PANTHER" id="PTHR43464">
    <property type="entry name" value="METHYLTRANSFERASE"/>
    <property type="match status" value="1"/>
</dbReference>
<dbReference type="GO" id="GO:0032259">
    <property type="term" value="P:methylation"/>
    <property type="evidence" value="ECO:0007669"/>
    <property type="project" value="UniProtKB-KW"/>
</dbReference>
<dbReference type="CDD" id="cd02440">
    <property type="entry name" value="AdoMet_MTases"/>
    <property type="match status" value="1"/>
</dbReference>
<dbReference type="Proteomes" id="UP000011910">
    <property type="component" value="Unassembled WGS sequence"/>
</dbReference>
<reference evidence="5 6" key="1">
    <citation type="journal article" date="2013" name="Genome Announc.">
        <title>Draft Genome Sequence of Cesiribacter andamanensis Strain AMV16T, Isolated from a Soil Sample from a Mud Volcano in the Andaman Islands, India.</title>
        <authorList>
            <person name="Shivaji S."/>
            <person name="Ara S."/>
            <person name="Begum Z."/>
            <person name="Srinivas T.N."/>
            <person name="Singh A."/>
            <person name="Kumar Pinnaka A."/>
        </authorList>
    </citation>
    <scope>NUCLEOTIDE SEQUENCE [LARGE SCALE GENOMIC DNA]</scope>
    <source>
        <strain evidence="5 6">AMV16</strain>
    </source>
</reference>
<evidence type="ECO:0000313" key="5">
    <source>
        <dbReference type="EMBL" id="EMR00629.1"/>
    </source>
</evidence>
<keyword evidence="1 5" id="KW-0489">Methyltransferase</keyword>
<accession>M7NQ17</accession>
<feature type="domain" description="Methyltransferase" evidence="4">
    <location>
        <begin position="50"/>
        <end position="140"/>
    </location>
</feature>
<dbReference type="GO" id="GO:0008168">
    <property type="term" value="F:methyltransferase activity"/>
    <property type="evidence" value="ECO:0007669"/>
    <property type="project" value="UniProtKB-KW"/>
</dbReference>
<dbReference type="AlphaFoldDB" id="M7NQ17"/>
<name>M7NQ17_9BACT</name>
<dbReference type="Gene3D" id="3.40.50.150">
    <property type="entry name" value="Vaccinia Virus protein VP39"/>
    <property type="match status" value="1"/>
</dbReference>
<proteinExistence type="predicted"/>
<dbReference type="EMBL" id="AODQ01000229">
    <property type="protein sequence ID" value="EMR00629.1"/>
    <property type="molecule type" value="Genomic_DNA"/>
</dbReference>
<keyword evidence="3" id="KW-0949">S-adenosyl-L-methionine</keyword>
<dbReference type="SUPFAM" id="SSF53335">
    <property type="entry name" value="S-adenosyl-L-methionine-dependent methyltransferases"/>
    <property type="match status" value="1"/>
</dbReference>
<evidence type="ECO:0000256" key="1">
    <source>
        <dbReference type="ARBA" id="ARBA00022603"/>
    </source>
</evidence>
<dbReference type="InterPro" id="IPR041698">
    <property type="entry name" value="Methyltransf_25"/>
</dbReference>
<organism evidence="5 6">
    <name type="scientific">Cesiribacter andamanensis AMV16</name>
    <dbReference type="NCBI Taxonomy" id="1279009"/>
    <lineage>
        <taxon>Bacteria</taxon>
        <taxon>Pseudomonadati</taxon>
        <taxon>Bacteroidota</taxon>
        <taxon>Cytophagia</taxon>
        <taxon>Cytophagales</taxon>
        <taxon>Cesiribacteraceae</taxon>
        <taxon>Cesiribacter</taxon>
    </lineage>
</organism>
<gene>
    <name evidence="5" type="primary">bsmA</name>
    <name evidence="5" type="ORF">ADICEAN_04253</name>
</gene>
<dbReference type="InterPro" id="IPR029063">
    <property type="entry name" value="SAM-dependent_MTases_sf"/>
</dbReference>
<keyword evidence="2 5" id="KW-0808">Transferase</keyword>
<dbReference type="OrthoDB" id="9811589at2"/>
<keyword evidence="6" id="KW-1185">Reference proteome</keyword>
<dbReference type="STRING" id="1279009.ADICEAN_04253"/>
<dbReference type="Gene3D" id="2.20.25.110">
    <property type="entry name" value="S-adenosyl-L-methionine-dependent methyltransferases"/>
    <property type="match status" value="1"/>
</dbReference>
<dbReference type="RefSeq" id="WP_009197624.1">
    <property type="nucleotide sequence ID" value="NZ_AODQ01000229.1"/>
</dbReference>
<protein>
    <submittedName>
        <fullName evidence="5">Glycine/sarcosine N-methyltransferase</fullName>
        <ecNumber evidence="5">2.1.1.156</ecNumber>
    </submittedName>
</protein>
<comment type="caution">
    <text evidence="5">The sequence shown here is derived from an EMBL/GenBank/DDBJ whole genome shotgun (WGS) entry which is preliminary data.</text>
</comment>
<dbReference type="eggNOG" id="COG0500">
    <property type="taxonomic scope" value="Bacteria"/>
</dbReference>
<evidence type="ECO:0000259" key="4">
    <source>
        <dbReference type="Pfam" id="PF13649"/>
    </source>
</evidence>